<comment type="caution">
    <text evidence="1">The sequence shown here is derived from an EMBL/GenBank/DDBJ whole genome shotgun (WGS) entry which is preliminary data.</text>
</comment>
<organism evidence="1 2">
    <name type="scientific">Dallia pectoralis</name>
    <name type="common">Alaska blackfish</name>
    <dbReference type="NCBI Taxonomy" id="75939"/>
    <lineage>
        <taxon>Eukaryota</taxon>
        <taxon>Metazoa</taxon>
        <taxon>Chordata</taxon>
        <taxon>Craniata</taxon>
        <taxon>Vertebrata</taxon>
        <taxon>Euteleostomi</taxon>
        <taxon>Actinopterygii</taxon>
        <taxon>Neopterygii</taxon>
        <taxon>Teleostei</taxon>
        <taxon>Protacanthopterygii</taxon>
        <taxon>Esociformes</taxon>
        <taxon>Umbridae</taxon>
        <taxon>Dallia</taxon>
    </lineage>
</organism>
<protein>
    <submittedName>
        <fullName evidence="1">Uncharacterized protein</fullName>
    </submittedName>
</protein>
<evidence type="ECO:0000313" key="2">
    <source>
        <dbReference type="Proteomes" id="UP001157502"/>
    </source>
</evidence>
<keyword evidence="2" id="KW-1185">Reference proteome</keyword>
<dbReference type="EMBL" id="CM055733">
    <property type="protein sequence ID" value="KAJ8010829.1"/>
    <property type="molecule type" value="Genomic_DNA"/>
</dbReference>
<reference evidence="1" key="1">
    <citation type="submission" date="2021-05" db="EMBL/GenBank/DDBJ databases">
        <authorList>
            <person name="Pan Q."/>
            <person name="Jouanno E."/>
            <person name="Zahm M."/>
            <person name="Klopp C."/>
            <person name="Cabau C."/>
            <person name="Louis A."/>
            <person name="Berthelot C."/>
            <person name="Parey E."/>
            <person name="Roest Crollius H."/>
            <person name="Montfort J."/>
            <person name="Robinson-Rechavi M."/>
            <person name="Bouchez O."/>
            <person name="Lampietro C."/>
            <person name="Lopez Roques C."/>
            <person name="Donnadieu C."/>
            <person name="Postlethwait J."/>
            <person name="Bobe J."/>
            <person name="Dillon D."/>
            <person name="Chandos A."/>
            <person name="von Hippel F."/>
            <person name="Guiguen Y."/>
        </authorList>
    </citation>
    <scope>NUCLEOTIDE SEQUENCE</scope>
    <source>
        <strain evidence="1">YG-Jan2019</strain>
    </source>
</reference>
<gene>
    <name evidence="1" type="ORF">DPEC_G00079190</name>
</gene>
<evidence type="ECO:0000313" key="1">
    <source>
        <dbReference type="EMBL" id="KAJ8010829.1"/>
    </source>
</evidence>
<name>A0ACC2H4A1_DALPE</name>
<sequence length="105" mass="10712">MRKALRSGWGGVGGADLAGAQTRGALGYGGIGSGGGSDVRGSPFANLRDGPWRLSDRQLSGALADRAFLLSVAPSDSRSVGLCFSIPGSPLNPRHPGRLSYLSNT</sequence>
<dbReference type="Proteomes" id="UP001157502">
    <property type="component" value="Chromosome 6"/>
</dbReference>
<accession>A0ACC2H4A1</accession>
<proteinExistence type="predicted"/>